<sequence length="51" mass="5533">AETRIKLEEKNNKKPAEGLSYPRRRAGPGPSAGHLRDTPAKHQLSLAAGEK</sequence>
<evidence type="ECO:0000313" key="2">
    <source>
        <dbReference type="EMBL" id="KAF5893486.1"/>
    </source>
</evidence>
<reference evidence="2" key="1">
    <citation type="submission" date="2020-07" db="EMBL/GenBank/DDBJ databases">
        <title>Clarias magur genome sequencing, assembly and annotation.</title>
        <authorList>
            <person name="Kushwaha B."/>
            <person name="Kumar R."/>
            <person name="Das P."/>
            <person name="Joshi C.G."/>
            <person name="Kumar D."/>
            <person name="Nagpure N.S."/>
            <person name="Pandey M."/>
            <person name="Agarwal S."/>
            <person name="Srivastava S."/>
            <person name="Singh M."/>
            <person name="Sahoo L."/>
            <person name="Jayasankar P."/>
            <person name="Meher P.K."/>
            <person name="Koringa P.G."/>
            <person name="Iquebal M.A."/>
            <person name="Das S.P."/>
            <person name="Bit A."/>
            <person name="Patnaik S."/>
            <person name="Patel N."/>
            <person name="Shah T.M."/>
            <person name="Hinsu A."/>
            <person name="Jena J.K."/>
        </authorList>
    </citation>
    <scope>NUCLEOTIDE SEQUENCE</scope>
    <source>
        <strain evidence="2">CIFAMagur01</strain>
        <tissue evidence="2">Testis</tissue>
    </source>
</reference>
<dbReference type="EMBL" id="QNUK01000431">
    <property type="protein sequence ID" value="KAF5893486.1"/>
    <property type="molecule type" value="Genomic_DNA"/>
</dbReference>
<protein>
    <submittedName>
        <fullName evidence="2">Mating-type-like protein ALPHA2, silenced copy at MTL3</fullName>
    </submittedName>
</protein>
<evidence type="ECO:0000313" key="3">
    <source>
        <dbReference type="Proteomes" id="UP000727407"/>
    </source>
</evidence>
<feature type="non-terminal residue" evidence="2">
    <location>
        <position position="1"/>
    </location>
</feature>
<comment type="caution">
    <text evidence="2">The sequence shown here is derived from an EMBL/GenBank/DDBJ whole genome shotgun (WGS) entry which is preliminary data.</text>
</comment>
<organism evidence="2 3">
    <name type="scientific">Clarias magur</name>
    <name type="common">Asian catfish</name>
    <name type="synonym">Macropteronotus magur</name>
    <dbReference type="NCBI Taxonomy" id="1594786"/>
    <lineage>
        <taxon>Eukaryota</taxon>
        <taxon>Metazoa</taxon>
        <taxon>Chordata</taxon>
        <taxon>Craniata</taxon>
        <taxon>Vertebrata</taxon>
        <taxon>Euteleostomi</taxon>
        <taxon>Actinopterygii</taxon>
        <taxon>Neopterygii</taxon>
        <taxon>Teleostei</taxon>
        <taxon>Ostariophysi</taxon>
        <taxon>Siluriformes</taxon>
        <taxon>Clariidae</taxon>
        <taxon>Clarias</taxon>
    </lineage>
</organism>
<dbReference type="AlphaFoldDB" id="A0A8J4TBE0"/>
<feature type="non-terminal residue" evidence="2">
    <location>
        <position position="51"/>
    </location>
</feature>
<name>A0A8J4TBE0_CLAMG</name>
<feature type="region of interest" description="Disordered" evidence="1">
    <location>
        <begin position="1"/>
        <end position="51"/>
    </location>
</feature>
<gene>
    <name evidence="2" type="primary">mtl1alpha2</name>
    <name evidence="2" type="ORF">DAT39_016797</name>
</gene>
<proteinExistence type="predicted"/>
<dbReference type="Proteomes" id="UP000727407">
    <property type="component" value="Unassembled WGS sequence"/>
</dbReference>
<feature type="compositionally biased region" description="Basic and acidic residues" evidence="1">
    <location>
        <begin position="1"/>
        <end position="16"/>
    </location>
</feature>
<keyword evidence="3" id="KW-1185">Reference proteome</keyword>
<accession>A0A8J4TBE0</accession>
<evidence type="ECO:0000256" key="1">
    <source>
        <dbReference type="SAM" id="MobiDB-lite"/>
    </source>
</evidence>